<evidence type="ECO:0000313" key="1">
    <source>
        <dbReference type="EMBL" id="GAV20623.1"/>
    </source>
</evidence>
<proteinExistence type="predicted"/>
<comment type="caution">
    <text evidence="1">The sequence shown here is derived from an EMBL/GenBank/DDBJ whole genome shotgun (WGS) entry which is preliminary data.</text>
</comment>
<gene>
    <name evidence="1" type="ORF">MMIC_P1595</name>
</gene>
<organism evidence="1 2">
    <name type="scientific">Mariprofundus micogutta</name>
    <dbReference type="NCBI Taxonomy" id="1921010"/>
    <lineage>
        <taxon>Bacteria</taxon>
        <taxon>Pseudomonadati</taxon>
        <taxon>Pseudomonadota</taxon>
        <taxon>Candidatius Mariprofundia</taxon>
        <taxon>Mariprofundales</taxon>
        <taxon>Mariprofundaceae</taxon>
        <taxon>Mariprofundus</taxon>
    </lineage>
</organism>
<dbReference type="RefSeq" id="WP_072659939.1">
    <property type="nucleotide sequence ID" value="NZ_BDFD01000013.1"/>
</dbReference>
<protein>
    <submittedName>
        <fullName evidence="1">Uncharacterized protein</fullName>
    </submittedName>
</protein>
<evidence type="ECO:0000313" key="2">
    <source>
        <dbReference type="Proteomes" id="UP000231632"/>
    </source>
</evidence>
<dbReference type="STRING" id="1921010.MMIC_P1595"/>
<dbReference type="AlphaFoldDB" id="A0A1L8CP12"/>
<sequence>MRSYIMSMLMLSSLVLYPQISWAKKVYSPHAEQGEMALETQTDVYFDPDPARDGKVRQQFELEYAFFDWWKTGVYAVYEKPANRSSYDYTATKWENMFVLPELSGLPVRWGVYGEYIWAAPSTRAADAVEGKLLVETELSDWKHTLNLTLKQVLASTAPSANFSYAWRSRVKVSGIDLALEAYGSAGPFDQFLPLASQSHLIGPVVSFEPLEHVELEAGWLMDVNAGPGYGDLKINMELEF</sequence>
<reference evidence="1 2" key="1">
    <citation type="journal article" date="2017" name="Arch. Microbiol.">
        <title>Mariprofundus micogutta sp. nov., a novel iron-oxidizing zetaproteobacterium isolated from a deep-sea hydrothermal field at the Bayonnaise knoll of the Izu-Ogasawara arc, and a description of Mariprofundales ord. nov. and Zetaproteobacteria classis nov.</title>
        <authorList>
            <person name="Makita H."/>
            <person name="Tanaka E."/>
            <person name="Mitsunobu S."/>
            <person name="Miyazaki M."/>
            <person name="Nunoura T."/>
            <person name="Uematsu K."/>
            <person name="Takaki Y."/>
            <person name="Nishi S."/>
            <person name="Shimamura S."/>
            <person name="Takai K."/>
        </authorList>
    </citation>
    <scope>NUCLEOTIDE SEQUENCE [LARGE SCALE GENOMIC DNA]</scope>
    <source>
        <strain evidence="1 2">ET2</strain>
    </source>
</reference>
<dbReference type="EMBL" id="BDFD01000013">
    <property type="protein sequence ID" value="GAV20623.1"/>
    <property type="molecule type" value="Genomic_DNA"/>
</dbReference>
<dbReference type="Proteomes" id="UP000231632">
    <property type="component" value="Unassembled WGS sequence"/>
</dbReference>
<accession>A0A1L8CP12</accession>
<dbReference type="OrthoDB" id="8556837at2"/>
<name>A0A1L8CP12_9PROT</name>
<keyword evidence="2" id="KW-1185">Reference proteome</keyword>